<keyword evidence="2" id="KW-0863">Zinc-finger</keyword>
<feature type="domain" description="Helicase C-terminal" evidence="5">
    <location>
        <begin position="906"/>
        <end position="1068"/>
    </location>
</feature>
<keyword evidence="2" id="KW-0862">Zinc</keyword>
<keyword evidence="1" id="KW-0378">Hydrolase</keyword>
<dbReference type="InterPro" id="IPR007527">
    <property type="entry name" value="Znf_SWIM"/>
</dbReference>
<dbReference type="InterPro" id="IPR001650">
    <property type="entry name" value="Helicase_C-like"/>
</dbReference>
<evidence type="ECO:0000256" key="1">
    <source>
        <dbReference type="ARBA" id="ARBA00022801"/>
    </source>
</evidence>
<dbReference type="OrthoDB" id="9760715at2"/>
<dbReference type="SUPFAM" id="SSF52540">
    <property type="entry name" value="P-loop containing nucleoside triphosphate hydrolases"/>
    <property type="match status" value="2"/>
</dbReference>
<dbReference type="InterPro" id="IPR013663">
    <property type="entry name" value="Helicase_SWF/SNF/SWI_bac"/>
</dbReference>
<dbReference type="AlphaFoldDB" id="A0A917TRZ2"/>
<evidence type="ECO:0000313" key="7">
    <source>
        <dbReference type="Proteomes" id="UP000618460"/>
    </source>
</evidence>
<reference evidence="6" key="2">
    <citation type="submission" date="2020-09" db="EMBL/GenBank/DDBJ databases">
        <authorList>
            <person name="Sun Q."/>
            <person name="Zhou Y."/>
        </authorList>
    </citation>
    <scope>NUCLEOTIDE SEQUENCE</scope>
    <source>
        <strain evidence="6">CGMCC 1.6333</strain>
    </source>
</reference>
<dbReference type="GO" id="GO:0004386">
    <property type="term" value="F:helicase activity"/>
    <property type="evidence" value="ECO:0007669"/>
    <property type="project" value="UniProtKB-KW"/>
</dbReference>
<dbReference type="PROSITE" id="PS51192">
    <property type="entry name" value="HELICASE_ATP_BIND_1"/>
    <property type="match status" value="1"/>
</dbReference>
<dbReference type="GO" id="GO:0016787">
    <property type="term" value="F:hydrolase activity"/>
    <property type="evidence" value="ECO:0007669"/>
    <property type="project" value="UniProtKB-KW"/>
</dbReference>
<protein>
    <submittedName>
        <fullName evidence="6">Helicase SNF</fullName>
    </submittedName>
</protein>
<proteinExistence type="predicted"/>
<dbReference type="Proteomes" id="UP000618460">
    <property type="component" value="Unassembled WGS sequence"/>
</dbReference>
<dbReference type="PANTHER" id="PTHR10799">
    <property type="entry name" value="SNF2/RAD54 HELICASE FAMILY"/>
    <property type="match status" value="1"/>
</dbReference>
<evidence type="ECO:0000259" key="4">
    <source>
        <dbReference type="PROSITE" id="PS51192"/>
    </source>
</evidence>
<dbReference type="Pfam" id="PF00271">
    <property type="entry name" value="Helicase_C"/>
    <property type="match status" value="1"/>
</dbReference>
<dbReference type="Pfam" id="PF00176">
    <property type="entry name" value="SNF2-rel_dom"/>
    <property type="match status" value="1"/>
</dbReference>
<dbReference type="InterPro" id="IPR014001">
    <property type="entry name" value="Helicase_ATP-bd"/>
</dbReference>
<dbReference type="RefSeq" id="WP_117155768.1">
    <property type="nucleotide sequence ID" value="NZ_BMLG01000012.1"/>
</dbReference>
<evidence type="ECO:0000259" key="3">
    <source>
        <dbReference type="PROSITE" id="PS50966"/>
    </source>
</evidence>
<evidence type="ECO:0000256" key="2">
    <source>
        <dbReference type="PROSITE-ProRule" id="PRU00325"/>
    </source>
</evidence>
<feature type="domain" description="SWIM-type" evidence="3">
    <location>
        <begin position="54"/>
        <end position="92"/>
    </location>
</feature>
<reference evidence="6" key="1">
    <citation type="journal article" date="2014" name="Int. J. Syst. Evol. Microbiol.">
        <title>Complete genome sequence of Corynebacterium casei LMG S-19264T (=DSM 44701T), isolated from a smear-ripened cheese.</title>
        <authorList>
            <consortium name="US DOE Joint Genome Institute (JGI-PGF)"/>
            <person name="Walter F."/>
            <person name="Albersmeier A."/>
            <person name="Kalinowski J."/>
            <person name="Ruckert C."/>
        </authorList>
    </citation>
    <scope>NUCLEOTIDE SEQUENCE</scope>
    <source>
        <strain evidence="6">CGMCC 1.6333</strain>
    </source>
</reference>
<dbReference type="Gene3D" id="3.40.50.300">
    <property type="entry name" value="P-loop containing nucleotide triphosphate hydrolases"/>
    <property type="match status" value="1"/>
</dbReference>
<dbReference type="FunFam" id="3.40.50.300:FF:000533">
    <property type="entry name" value="Helicase, Snf2 family"/>
    <property type="match status" value="1"/>
</dbReference>
<name>A0A917TRZ2_9BACI</name>
<dbReference type="InterPro" id="IPR000330">
    <property type="entry name" value="SNF2_N"/>
</dbReference>
<evidence type="ECO:0000259" key="5">
    <source>
        <dbReference type="PROSITE" id="PS51194"/>
    </source>
</evidence>
<dbReference type="EMBL" id="BMLG01000012">
    <property type="protein sequence ID" value="GGM35259.1"/>
    <property type="molecule type" value="Genomic_DNA"/>
</dbReference>
<dbReference type="InterPro" id="IPR049730">
    <property type="entry name" value="SNF2/RAD54-like_C"/>
</dbReference>
<dbReference type="InterPro" id="IPR038718">
    <property type="entry name" value="SNF2-like_sf"/>
</dbReference>
<organism evidence="6 7">
    <name type="scientific">Paraliobacillus quinghaiensis</name>
    <dbReference type="NCBI Taxonomy" id="470815"/>
    <lineage>
        <taxon>Bacteria</taxon>
        <taxon>Bacillati</taxon>
        <taxon>Bacillota</taxon>
        <taxon>Bacilli</taxon>
        <taxon>Bacillales</taxon>
        <taxon>Bacillaceae</taxon>
        <taxon>Paraliobacillus</taxon>
    </lineage>
</organism>
<keyword evidence="6" id="KW-0067">ATP-binding</keyword>
<evidence type="ECO:0000313" key="6">
    <source>
        <dbReference type="EMBL" id="GGM35259.1"/>
    </source>
</evidence>
<keyword evidence="7" id="KW-1185">Reference proteome</keyword>
<dbReference type="GO" id="GO:0005524">
    <property type="term" value="F:ATP binding"/>
    <property type="evidence" value="ECO:0007669"/>
    <property type="project" value="InterPro"/>
</dbReference>
<dbReference type="PROSITE" id="PS50966">
    <property type="entry name" value="ZF_SWIM"/>
    <property type="match status" value="1"/>
</dbReference>
<dbReference type="PROSITE" id="PS51194">
    <property type="entry name" value="HELICASE_CTER"/>
    <property type="match status" value="1"/>
</dbReference>
<gene>
    <name evidence="6" type="ORF">GCM10011351_21600</name>
</gene>
<sequence>MRTFFLEKLDIVKITGQRFYKRGYDYFKKGRVIGLSYNPTINTWSAQVRGASNYHVRIFFFDDDELEGKCDCPAYATHFTCKHIAAVLLAISHNGEKQQPTFLVEPNPESPKTSQNNSDPFTLRMLEAFGQSSKSHELERKALQVEYTVSHRKNPHNAKLLLEVELRVGINKLYIIKDIRPFLTHIKKEQPYPVTNTFTYDPIDHFFTEEDQHIINQLIQAYQNEILYDNEYGLNDKRAIRIPPNSADKLLESIITQSHVMRDVNGKTVSNFYLEDKLPHLNFPIDVEDNERFLIDFSALLSFTYFEGYGYLFKENTFYQTTTTEQRIIEQLFNLLPYRTKQVHRIAHNKMEAFVSNVIPELEKIGNLLYSEETNELLTITSLTSKVYLDEVQNTVTANLIFQYGDHELAAYQQNENSNLVIKRNTKAEQFIIRLLEQAGFHYIDGQFQLFNNENIYRFLHERLAYLENHAIVYLTDNAKKLMSEQEMALDTTISLNKTSGMLDVSFDVNGISETDVQHILHALVEKKRYYRIPEGPLVALENDSFDAFHQFIEELHLGKQDLQEGHVHVSAARSLQVEESFPAEVAHYQDTFEHMLTALKHPEDLKFDLPDTLEANLRDYQYVGFQWFKTLSYYQLGGILADDMGLGKTIQTISYMLSEKAEKEDGSYKALVIAPASLVYNWKKEFGKFAPSLRTQVIVGAKGQRNKLVEQAIDVDVFITSYPLIRKDKDLYASFSFDALILDEAQAIKNHLTLTAKAVRSLTAKHRFALSGTPIENALDELWSIFHTISPGFFGTKKHFSQLDPSYISTITRPFILRRLKREVLEELPDKIETEQYSELTKNQKQVYLAYVEKMQDKITETIEEKGFEKGKLEILAGITRLRQICCHPSLFLENYTGKSGKLEHLKELVAELRESGKRLLIFSQFSSMLKIINKTLQTDGHEVFYLDGSTPSEQRLEMADAFNEGNKSIFLISLKAGGTGLNLTGADTVVLFDLWWNPAVEEQAAGRAHRIGQKKVVQVIRLITEGTIEEKIYQLQQEKRELVDQIIKPGETMLSKLSETELRELLTMER</sequence>
<dbReference type="Pfam" id="PF04434">
    <property type="entry name" value="SWIM"/>
    <property type="match status" value="1"/>
</dbReference>
<keyword evidence="6" id="KW-0547">Nucleotide-binding</keyword>
<keyword evidence="2" id="KW-0479">Metal-binding</keyword>
<dbReference type="GO" id="GO:0008270">
    <property type="term" value="F:zinc ion binding"/>
    <property type="evidence" value="ECO:0007669"/>
    <property type="project" value="UniProtKB-KW"/>
</dbReference>
<dbReference type="SMART" id="SM00487">
    <property type="entry name" value="DEXDc"/>
    <property type="match status" value="1"/>
</dbReference>
<dbReference type="CDD" id="cd18793">
    <property type="entry name" value="SF2_C_SNF"/>
    <property type="match status" value="1"/>
</dbReference>
<keyword evidence="6" id="KW-0347">Helicase</keyword>
<accession>A0A917TRZ2</accession>
<comment type="caution">
    <text evidence="6">The sequence shown here is derived from an EMBL/GenBank/DDBJ whole genome shotgun (WGS) entry which is preliminary data.</text>
</comment>
<dbReference type="InterPro" id="IPR027417">
    <property type="entry name" value="P-loop_NTPase"/>
</dbReference>
<dbReference type="Pfam" id="PF08455">
    <property type="entry name" value="SNF2_assoc"/>
    <property type="match status" value="1"/>
</dbReference>
<dbReference type="SMART" id="SM00490">
    <property type="entry name" value="HELICc"/>
    <property type="match status" value="1"/>
</dbReference>
<feature type="domain" description="Helicase ATP-binding" evidence="4">
    <location>
        <begin position="630"/>
        <end position="793"/>
    </location>
</feature>
<dbReference type="Gene3D" id="3.40.50.10810">
    <property type="entry name" value="Tandem AAA-ATPase domain"/>
    <property type="match status" value="1"/>
</dbReference>